<dbReference type="Pfam" id="PF21834">
    <property type="entry name" value="DUF6894"/>
    <property type="match status" value="1"/>
</dbReference>
<evidence type="ECO:0000313" key="3">
    <source>
        <dbReference type="EMBL" id="GEO18634.1"/>
    </source>
</evidence>
<comment type="caution">
    <text evidence="3">The sequence shown here is derived from an EMBL/GenBank/DDBJ whole genome shotgun (WGS) entry which is preliminary data.</text>
</comment>
<organism evidence="3 4">
    <name type="scientific">Microvirga aerophila</name>
    <dbReference type="NCBI Taxonomy" id="670291"/>
    <lineage>
        <taxon>Bacteria</taxon>
        <taxon>Pseudomonadati</taxon>
        <taxon>Pseudomonadota</taxon>
        <taxon>Alphaproteobacteria</taxon>
        <taxon>Hyphomicrobiales</taxon>
        <taxon>Methylobacteriaceae</taxon>
        <taxon>Microvirga</taxon>
    </lineage>
</organism>
<evidence type="ECO:0000259" key="2">
    <source>
        <dbReference type="Pfam" id="PF21834"/>
    </source>
</evidence>
<dbReference type="EMBL" id="BJYU01000219">
    <property type="protein sequence ID" value="GEO18634.1"/>
    <property type="molecule type" value="Genomic_DNA"/>
</dbReference>
<dbReference type="Proteomes" id="UP000321085">
    <property type="component" value="Unassembled WGS sequence"/>
</dbReference>
<sequence length="75" mass="8474">MRRFFHLVNGQETILDDTGVEVADLETAKAQARKAIAELRQDDQDALEDWSGWRLDIVCPEGSLLHSLDLVTTLH</sequence>
<gene>
    <name evidence="3" type="ORF">MAE02_63300</name>
</gene>
<keyword evidence="4" id="KW-1185">Reference proteome</keyword>
<dbReference type="AlphaFoldDB" id="A0A512C347"/>
<dbReference type="RefSeq" id="WP_147023108.1">
    <property type="nucleotide sequence ID" value="NZ_BJYU01000219.1"/>
</dbReference>
<name>A0A512C347_9HYPH</name>
<feature type="domain" description="DUF6894" evidence="2">
    <location>
        <begin position="4"/>
        <end position="69"/>
    </location>
</feature>
<keyword evidence="1" id="KW-0175">Coiled coil</keyword>
<accession>A0A512C347</accession>
<feature type="coiled-coil region" evidence="1">
    <location>
        <begin position="22"/>
        <end position="49"/>
    </location>
</feature>
<proteinExistence type="predicted"/>
<evidence type="ECO:0000256" key="1">
    <source>
        <dbReference type="SAM" id="Coils"/>
    </source>
</evidence>
<protein>
    <recommendedName>
        <fullName evidence="2">DUF6894 domain-containing protein</fullName>
    </recommendedName>
</protein>
<dbReference type="InterPro" id="IPR054189">
    <property type="entry name" value="DUF6894"/>
</dbReference>
<reference evidence="3 4" key="1">
    <citation type="submission" date="2019-07" db="EMBL/GenBank/DDBJ databases">
        <title>Whole genome shotgun sequence of Microvirga aerophila NBRC 106136.</title>
        <authorList>
            <person name="Hosoyama A."/>
            <person name="Uohara A."/>
            <person name="Ohji S."/>
            <person name="Ichikawa N."/>
        </authorList>
    </citation>
    <scope>NUCLEOTIDE SEQUENCE [LARGE SCALE GENOMIC DNA]</scope>
    <source>
        <strain evidence="3 4">NBRC 106136</strain>
    </source>
</reference>
<evidence type="ECO:0000313" key="4">
    <source>
        <dbReference type="Proteomes" id="UP000321085"/>
    </source>
</evidence>